<accession>A0AAN9J4X3</accession>
<dbReference type="GO" id="GO:0003729">
    <property type="term" value="F:mRNA binding"/>
    <property type="evidence" value="ECO:0007669"/>
    <property type="project" value="UniProtKB-ARBA"/>
</dbReference>
<dbReference type="Pfam" id="PF01535">
    <property type="entry name" value="PPR"/>
    <property type="match status" value="4"/>
</dbReference>
<evidence type="ECO:0000256" key="3">
    <source>
        <dbReference type="PROSITE-ProRule" id="PRU00708"/>
    </source>
</evidence>
<dbReference type="EMBL" id="JAYWIO010000001">
    <property type="protein sequence ID" value="KAK7290904.1"/>
    <property type="molecule type" value="Genomic_DNA"/>
</dbReference>
<proteinExistence type="inferred from homology"/>
<reference evidence="4 5" key="1">
    <citation type="submission" date="2024-01" db="EMBL/GenBank/DDBJ databases">
        <title>The genomes of 5 underutilized Papilionoideae crops provide insights into root nodulation and disease resistanc.</title>
        <authorList>
            <person name="Yuan L."/>
        </authorList>
    </citation>
    <scope>NUCLEOTIDE SEQUENCE [LARGE SCALE GENOMIC DNA]</scope>
    <source>
        <strain evidence="4">ZHUSHIDOU_FW_LH</strain>
        <tissue evidence="4">Leaf</tissue>
    </source>
</reference>
<dbReference type="Gene3D" id="1.25.40.10">
    <property type="entry name" value="Tetratricopeptide repeat domain"/>
    <property type="match status" value="2"/>
</dbReference>
<dbReference type="PANTHER" id="PTHR45717">
    <property type="entry name" value="OS12G0527900 PROTEIN"/>
    <property type="match status" value="1"/>
</dbReference>
<keyword evidence="2" id="KW-0677">Repeat</keyword>
<sequence>MMLIRSRCKLFDIFRVSGYSFCYSTQALVSSSSPFSSVLENRILKSGDPRTSMIPILNQWVEEESRYITHSELQNLIMRLSQFRRFTHALQVSEWMSNESRYDLLPGDIAKRLNLISKVHGLEQAKRFFSGIPDAKIGFKVYAALLSCFAEHKSLEEAEAIMKKIKECKPVHITACYNMMLKLYAQVGKYEKLDTLMQEMKEKDICNGATFTIRLNAYVAAADIEGMEKLLMWMEADPLATVDWYTYTTAANAYLKAGDFEKAVTMLKKSEQLARGKTRRLAYESLQTMYAAIGNKDEVYRLWDRCKKFKNSHNSSYISMLSSLVKLDDIDGAEKFAEEWESKCTHFDTRIPNMMITAYCKWGLLDKAEAYIKRLLDSGKKLDGSTWDRFACAYRMRNDMEKAVQSMKKAILENRPGWRPNPFTLVACIKYAKEKEDLDSALEVLKLCRERGHISIATYDGLASYIHSEIPDTKAFDLIKGDYHLDENIQLLEGEN</sequence>
<dbReference type="InterPro" id="IPR011990">
    <property type="entry name" value="TPR-like_helical_dom_sf"/>
</dbReference>
<dbReference type="SUPFAM" id="SSF48452">
    <property type="entry name" value="TPR-like"/>
    <property type="match status" value="1"/>
</dbReference>
<evidence type="ECO:0000256" key="1">
    <source>
        <dbReference type="ARBA" id="ARBA00007626"/>
    </source>
</evidence>
<dbReference type="GO" id="GO:0005739">
    <property type="term" value="C:mitochondrion"/>
    <property type="evidence" value="ECO:0007669"/>
    <property type="project" value="TreeGrafter"/>
</dbReference>
<protein>
    <recommendedName>
        <fullName evidence="6">Pentatricopeptide repeat-containing protein</fullName>
    </recommendedName>
</protein>
<dbReference type="InterPro" id="IPR002885">
    <property type="entry name" value="PPR_rpt"/>
</dbReference>
<name>A0AAN9J4X3_CROPI</name>
<comment type="similarity">
    <text evidence="1">Belongs to the PPR family. P subfamily.</text>
</comment>
<dbReference type="NCBIfam" id="TIGR00756">
    <property type="entry name" value="PPR"/>
    <property type="match status" value="3"/>
</dbReference>
<dbReference type="PROSITE" id="PS51375">
    <property type="entry name" value="PPR"/>
    <property type="match status" value="1"/>
</dbReference>
<gene>
    <name evidence="4" type="ORF">RIF29_05677</name>
</gene>
<dbReference type="AlphaFoldDB" id="A0AAN9J4X3"/>
<evidence type="ECO:0000313" key="5">
    <source>
        <dbReference type="Proteomes" id="UP001372338"/>
    </source>
</evidence>
<feature type="repeat" description="PPR" evidence="3">
    <location>
        <begin position="348"/>
        <end position="382"/>
    </location>
</feature>
<comment type="caution">
    <text evidence="4">The sequence shown here is derived from an EMBL/GenBank/DDBJ whole genome shotgun (WGS) entry which is preliminary data.</text>
</comment>
<evidence type="ECO:0008006" key="6">
    <source>
        <dbReference type="Google" id="ProtNLM"/>
    </source>
</evidence>
<organism evidence="4 5">
    <name type="scientific">Crotalaria pallida</name>
    <name type="common">Smooth rattlebox</name>
    <name type="synonym">Crotalaria striata</name>
    <dbReference type="NCBI Taxonomy" id="3830"/>
    <lineage>
        <taxon>Eukaryota</taxon>
        <taxon>Viridiplantae</taxon>
        <taxon>Streptophyta</taxon>
        <taxon>Embryophyta</taxon>
        <taxon>Tracheophyta</taxon>
        <taxon>Spermatophyta</taxon>
        <taxon>Magnoliopsida</taxon>
        <taxon>eudicotyledons</taxon>
        <taxon>Gunneridae</taxon>
        <taxon>Pentapetalae</taxon>
        <taxon>rosids</taxon>
        <taxon>fabids</taxon>
        <taxon>Fabales</taxon>
        <taxon>Fabaceae</taxon>
        <taxon>Papilionoideae</taxon>
        <taxon>50 kb inversion clade</taxon>
        <taxon>genistoids sensu lato</taxon>
        <taxon>core genistoids</taxon>
        <taxon>Crotalarieae</taxon>
        <taxon>Crotalaria</taxon>
    </lineage>
</organism>
<keyword evidence="5" id="KW-1185">Reference proteome</keyword>
<evidence type="ECO:0000256" key="2">
    <source>
        <dbReference type="ARBA" id="ARBA00022737"/>
    </source>
</evidence>
<dbReference type="Proteomes" id="UP001372338">
    <property type="component" value="Unassembled WGS sequence"/>
</dbReference>
<dbReference type="PANTHER" id="PTHR45717:SF10">
    <property type="entry name" value="OS10G0501000 PROTEIN"/>
    <property type="match status" value="1"/>
</dbReference>
<evidence type="ECO:0000313" key="4">
    <source>
        <dbReference type="EMBL" id="KAK7290904.1"/>
    </source>
</evidence>